<dbReference type="PANTHER" id="PTHR33375">
    <property type="entry name" value="CHROMOSOME-PARTITIONING PROTEIN PARB-RELATED"/>
    <property type="match status" value="1"/>
</dbReference>
<dbReference type="SUPFAM" id="SSF110849">
    <property type="entry name" value="ParB/Sulfiredoxin"/>
    <property type="match status" value="1"/>
</dbReference>
<feature type="domain" description="ParB-like N-terminal" evidence="1">
    <location>
        <begin position="4"/>
        <end position="93"/>
    </location>
</feature>
<dbReference type="EMBL" id="VSSQ01000015">
    <property type="protein sequence ID" value="MPL61593.1"/>
    <property type="molecule type" value="Genomic_DNA"/>
</dbReference>
<dbReference type="InterPro" id="IPR036086">
    <property type="entry name" value="ParB/Sulfiredoxin_sf"/>
</dbReference>
<dbReference type="PANTHER" id="PTHR33375:SF1">
    <property type="entry name" value="CHROMOSOME-PARTITIONING PROTEIN PARB-RELATED"/>
    <property type="match status" value="1"/>
</dbReference>
<dbReference type="InterPro" id="IPR003115">
    <property type="entry name" value="ParB_N"/>
</dbReference>
<dbReference type="GO" id="GO:0005694">
    <property type="term" value="C:chromosome"/>
    <property type="evidence" value="ECO:0007669"/>
    <property type="project" value="TreeGrafter"/>
</dbReference>
<dbReference type="SMART" id="SM00470">
    <property type="entry name" value="ParB"/>
    <property type="match status" value="1"/>
</dbReference>
<proteinExistence type="predicted"/>
<name>A0A644T3U5_9ZZZZ</name>
<evidence type="ECO:0000313" key="2">
    <source>
        <dbReference type="EMBL" id="MPL61593.1"/>
    </source>
</evidence>
<dbReference type="Pfam" id="PF02195">
    <property type="entry name" value="ParB_N"/>
    <property type="match status" value="1"/>
</dbReference>
<dbReference type="AlphaFoldDB" id="A0A644T3U5"/>
<evidence type="ECO:0000259" key="1">
    <source>
        <dbReference type="SMART" id="SM00470"/>
    </source>
</evidence>
<sequence>MKTVYIELEKLKEAPWNPNRMDEKGIERLKNSLERYGLVGPLVVRSTVESFYEVLSGNQRLKVLKETGWRSAPCIVLNLNDTEAMLLAQALNDLKGEDDQALKGALLKKVLSEVSENEVLSILPETTSSLNSLSQIDEGDLAGHLKAWEEVQSAKLNHMQLQFTRPQLDLVREALSSIMPVAKGSKQDNPNTRSTAIFLLCKFYLDRREEE</sequence>
<reference evidence="2" key="1">
    <citation type="submission" date="2019-08" db="EMBL/GenBank/DDBJ databases">
        <authorList>
            <person name="Kucharzyk K."/>
            <person name="Murdoch R.W."/>
            <person name="Higgins S."/>
            <person name="Loffler F."/>
        </authorList>
    </citation>
    <scope>NUCLEOTIDE SEQUENCE</scope>
</reference>
<accession>A0A644T3U5</accession>
<dbReference type="InterPro" id="IPR050336">
    <property type="entry name" value="Chromosome_partition/occlusion"/>
</dbReference>
<organism evidence="2">
    <name type="scientific">bioreactor metagenome</name>
    <dbReference type="NCBI Taxonomy" id="1076179"/>
    <lineage>
        <taxon>unclassified sequences</taxon>
        <taxon>metagenomes</taxon>
        <taxon>ecological metagenomes</taxon>
    </lineage>
</organism>
<protein>
    <submittedName>
        <fullName evidence="2">Nucleoid occlusion protein</fullName>
    </submittedName>
</protein>
<gene>
    <name evidence="2" type="primary">noc_5</name>
    <name evidence="2" type="ORF">SDC9_07170</name>
</gene>
<dbReference type="GO" id="GO:0007059">
    <property type="term" value="P:chromosome segregation"/>
    <property type="evidence" value="ECO:0007669"/>
    <property type="project" value="TreeGrafter"/>
</dbReference>
<dbReference type="Gene3D" id="3.90.1530.10">
    <property type="entry name" value="Conserved hypothetical protein from pyrococcus furiosus pfu- 392566-001, ParB domain"/>
    <property type="match status" value="1"/>
</dbReference>
<comment type="caution">
    <text evidence="2">The sequence shown here is derived from an EMBL/GenBank/DDBJ whole genome shotgun (WGS) entry which is preliminary data.</text>
</comment>